<dbReference type="GO" id="GO:0071973">
    <property type="term" value="P:bacterial-type flagellum-dependent cell motility"/>
    <property type="evidence" value="ECO:0007669"/>
    <property type="project" value="InterPro"/>
</dbReference>
<dbReference type="GO" id="GO:0005198">
    <property type="term" value="F:structural molecule activity"/>
    <property type="evidence" value="ECO:0007669"/>
    <property type="project" value="InterPro"/>
</dbReference>
<reference evidence="8 9" key="1">
    <citation type="submission" date="2020-07" db="EMBL/GenBank/DDBJ databases">
        <title>Endozoicomonas sp. nov., isolated from sediment.</title>
        <authorList>
            <person name="Gu T."/>
        </authorList>
    </citation>
    <scope>NUCLEOTIDE SEQUENCE [LARGE SCALE GENOMIC DNA]</scope>
    <source>
        <strain evidence="8 9">SM1973</strain>
    </source>
</reference>
<evidence type="ECO:0000256" key="6">
    <source>
        <dbReference type="SAM" id="Coils"/>
    </source>
</evidence>
<dbReference type="Pfam" id="PF00669">
    <property type="entry name" value="Flagellin_N"/>
    <property type="match status" value="1"/>
</dbReference>
<dbReference type="RefSeq" id="WP_180566879.1">
    <property type="nucleotide sequence ID" value="NZ_JACCKB010000002.1"/>
</dbReference>
<keyword evidence="8" id="KW-0282">Flagellum</keyword>
<dbReference type="Gene3D" id="1.20.1330.10">
    <property type="entry name" value="f41 fragment of flagellin, N-terminal domain"/>
    <property type="match status" value="2"/>
</dbReference>
<keyword evidence="8" id="KW-0966">Cell projection</keyword>
<comment type="caution">
    <text evidence="8">The sequence shown here is derived from an EMBL/GenBank/DDBJ whole genome shotgun (WGS) entry which is preliminary data.</text>
</comment>
<keyword evidence="6" id="KW-0175">Coiled coil</keyword>
<comment type="subcellular location">
    <subcellularLocation>
        <location evidence="1">Bacterial flagellum</location>
    </subcellularLocation>
    <subcellularLocation>
        <location evidence="2">Secreted</location>
    </subcellularLocation>
</comment>
<dbReference type="AlphaFoldDB" id="A0A853I6L5"/>
<dbReference type="GO" id="GO:0005576">
    <property type="term" value="C:extracellular region"/>
    <property type="evidence" value="ECO:0007669"/>
    <property type="project" value="UniProtKB-SubCell"/>
</dbReference>
<dbReference type="InterPro" id="IPR013384">
    <property type="entry name" value="Flagell_FlgL"/>
</dbReference>
<proteinExistence type="inferred from homology"/>
<evidence type="ECO:0000313" key="8">
    <source>
        <dbReference type="EMBL" id="NYZ64855.1"/>
    </source>
</evidence>
<accession>A0A853I6L5</accession>
<evidence type="ECO:0000256" key="4">
    <source>
        <dbReference type="ARBA" id="ARBA00022525"/>
    </source>
</evidence>
<dbReference type="PANTHER" id="PTHR42792">
    <property type="entry name" value="FLAGELLIN"/>
    <property type="match status" value="1"/>
</dbReference>
<keyword evidence="8" id="KW-0969">Cilium</keyword>
<dbReference type="Proteomes" id="UP000569732">
    <property type="component" value="Unassembled WGS sequence"/>
</dbReference>
<dbReference type="PANTHER" id="PTHR42792:SF1">
    <property type="entry name" value="FLAGELLAR HOOK-ASSOCIATED PROTEIN 3"/>
    <property type="match status" value="1"/>
</dbReference>
<protein>
    <submittedName>
        <fullName evidence="8">Flagellar hook-associated protein FlgL</fullName>
    </submittedName>
</protein>
<dbReference type="GO" id="GO:0009424">
    <property type="term" value="C:bacterial-type flagellum hook"/>
    <property type="evidence" value="ECO:0007669"/>
    <property type="project" value="InterPro"/>
</dbReference>
<dbReference type="InterPro" id="IPR001029">
    <property type="entry name" value="Flagellin_N"/>
</dbReference>
<feature type="coiled-coil region" evidence="6">
    <location>
        <begin position="52"/>
        <end position="86"/>
    </location>
</feature>
<keyword evidence="5" id="KW-0975">Bacterial flagellum</keyword>
<dbReference type="EMBL" id="JACCKB010000002">
    <property type="protein sequence ID" value="NYZ64855.1"/>
    <property type="molecule type" value="Genomic_DNA"/>
</dbReference>
<dbReference type="InterPro" id="IPR001492">
    <property type="entry name" value="Flagellin"/>
</dbReference>
<evidence type="ECO:0000313" key="9">
    <source>
        <dbReference type="Proteomes" id="UP000569732"/>
    </source>
</evidence>
<feature type="domain" description="Flagellin N-terminal" evidence="7">
    <location>
        <begin position="14"/>
        <end position="139"/>
    </location>
</feature>
<evidence type="ECO:0000256" key="1">
    <source>
        <dbReference type="ARBA" id="ARBA00004365"/>
    </source>
</evidence>
<evidence type="ECO:0000256" key="2">
    <source>
        <dbReference type="ARBA" id="ARBA00004613"/>
    </source>
</evidence>
<organism evidence="8 9">
    <name type="scientific">Spartinivicinus marinus</name>
    <dbReference type="NCBI Taxonomy" id="2994442"/>
    <lineage>
        <taxon>Bacteria</taxon>
        <taxon>Pseudomonadati</taxon>
        <taxon>Pseudomonadota</taxon>
        <taxon>Gammaproteobacteria</taxon>
        <taxon>Oceanospirillales</taxon>
        <taxon>Zooshikellaceae</taxon>
        <taxon>Spartinivicinus</taxon>
    </lineage>
</organism>
<keyword evidence="9" id="KW-1185">Reference proteome</keyword>
<evidence type="ECO:0000256" key="3">
    <source>
        <dbReference type="ARBA" id="ARBA00005709"/>
    </source>
</evidence>
<keyword evidence="4" id="KW-0964">Secreted</keyword>
<dbReference type="SUPFAM" id="SSF64518">
    <property type="entry name" value="Phase 1 flagellin"/>
    <property type="match status" value="1"/>
</dbReference>
<evidence type="ECO:0000256" key="5">
    <source>
        <dbReference type="ARBA" id="ARBA00023143"/>
    </source>
</evidence>
<comment type="similarity">
    <text evidence="3">Belongs to the bacterial flagellin family.</text>
</comment>
<gene>
    <name evidence="8" type="primary">flgL</name>
    <name evidence="8" type="ORF">H0A36_02475</name>
</gene>
<evidence type="ECO:0000259" key="7">
    <source>
        <dbReference type="Pfam" id="PF00669"/>
    </source>
</evidence>
<dbReference type="NCBIfam" id="TIGR02550">
    <property type="entry name" value="flagell_flgL"/>
    <property type="match status" value="1"/>
</dbReference>
<sequence length="412" mass="44612">MRISTVDIFRLGINQIQKNSAELLNTQQQVATGRRVVTPGDDPVASTKIVAIQQEQAIAAQYRRNLDAAENSLKIEEAALQGIKSAYQRVRELTVRAGNGSLSVTDKAAIADEIEVRLNQLQDLFNRKNADGIFIFAGFQASQPPFIEKVGGGFDYLGDEGQRFLQIAASATVAINDSGKDLFVDVASNQKTFLTSANPNNTSDPPAKITVGQVVDQDALDAFYPDDLLITFNPETAVVPNGANYTVTTKEGGVTLASNIPFQGGESISFNGMAVVIEGTPNQGDTFFVNTSDKQDVLTTVKRLQDGLNNAQNDGPGRVTLQKLLDDTLVNMDNAIASLLEVQSQVGGRLNIIDSTRAQNEEFNIVSEEFLAEILYVDQAEAISRLSLQNFLLQAAQQSFTTISNLSLFNNL</sequence>
<name>A0A853I6L5_9GAMM</name>